<organism evidence="1 2">
    <name type="scientific">Euphydryas editha</name>
    <name type="common">Edith's checkerspot</name>
    <dbReference type="NCBI Taxonomy" id="104508"/>
    <lineage>
        <taxon>Eukaryota</taxon>
        <taxon>Metazoa</taxon>
        <taxon>Ecdysozoa</taxon>
        <taxon>Arthropoda</taxon>
        <taxon>Hexapoda</taxon>
        <taxon>Insecta</taxon>
        <taxon>Pterygota</taxon>
        <taxon>Neoptera</taxon>
        <taxon>Endopterygota</taxon>
        <taxon>Lepidoptera</taxon>
        <taxon>Glossata</taxon>
        <taxon>Ditrysia</taxon>
        <taxon>Papilionoidea</taxon>
        <taxon>Nymphalidae</taxon>
        <taxon>Nymphalinae</taxon>
        <taxon>Euphydryas</taxon>
    </lineage>
</organism>
<keyword evidence="2" id="KW-1185">Reference proteome</keyword>
<evidence type="ECO:0000313" key="2">
    <source>
        <dbReference type="Proteomes" id="UP001153954"/>
    </source>
</evidence>
<comment type="caution">
    <text evidence="1">The sequence shown here is derived from an EMBL/GenBank/DDBJ whole genome shotgun (WGS) entry which is preliminary data.</text>
</comment>
<sequence>MRDYNAQAGNKPNNDEYVLSNFVYGKRSLNGQILVGFLMEHNLTLLNGVFKKKVNNKWTWFSPNGKSRNKIDFIISNHPKLFTDTSVISKLNFNTDNRLVRAALKATPTKLLRKHMARQKQF</sequence>
<dbReference type="Gene3D" id="3.60.10.10">
    <property type="entry name" value="Endonuclease/exonuclease/phosphatase"/>
    <property type="match status" value="1"/>
</dbReference>
<evidence type="ECO:0000313" key="1">
    <source>
        <dbReference type="EMBL" id="CAH2090183.1"/>
    </source>
</evidence>
<gene>
    <name evidence="1" type="ORF">EEDITHA_LOCUS6168</name>
</gene>
<reference evidence="1" key="1">
    <citation type="submission" date="2022-03" db="EMBL/GenBank/DDBJ databases">
        <authorList>
            <person name="Tunstrom K."/>
        </authorList>
    </citation>
    <scope>NUCLEOTIDE SEQUENCE</scope>
</reference>
<dbReference type="InterPro" id="IPR036691">
    <property type="entry name" value="Endo/exonu/phosph_ase_sf"/>
</dbReference>
<accession>A0AAU9TWH9</accession>
<dbReference type="Proteomes" id="UP001153954">
    <property type="component" value="Unassembled WGS sequence"/>
</dbReference>
<dbReference type="AlphaFoldDB" id="A0AAU9TWH9"/>
<name>A0AAU9TWH9_EUPED</name>
<dbReference type="EMBL" id="CAKOGL010000009">
    <property type="protein sequence ID" value="CAH2090183.1"/>
    <property type="molecule type" value="Genomic_DNA"/>
</dbReference>
<proteinExistence type="predicted"/>
<protein>
    <submittedName>
        <fullName evidence="1">Uncharacterized protein</fullName>
    </submittedName>
</protein>